<keyword evidence="8" id="KW-1185">Reference proteome</keyword>
<dbReference type="GO" id="GO:0005634">
    <property type="term" value="C:nucleus"/>
    <property type="evidence" value="ECO:0007669"/>
    <property type="project" value="UniProtKB-SubCell"/>
</dbReference>
<dbReference type="Pfam" id="PF11754">
    <property type="entry name" value="Velvet"/>
    <property type="match status" value="1"/>
</dbReference>
<name>A0AAN6GU88_9BASI</name>
<dbReference type="PANTHER" id="PTHR33572:SF15">
    <property type="entry name" value="VELVET DOMAIN-CONTAINING PROTEIN"/>
    <property type="match status" value="1"/>
</dbReference>
<keyword evidence="4" id="KW-0539">Nucleus</keyword>
<dbReference type="PROSITE" id="PS51821">
    <property type="entry name" value="VELVET"/>
    <property type="match status" value="1"/>
</dbReference>
<protein>
    <recommendedName>
        <fullName evidence="6">Velvet domain-containing protein</fullName>
    </recommendedName>
</protein>
<feature type="region of interest" description="Disordered" evidence="5">
    <location>
        <begin position="52"/>
        <end position="132"/>
    </location>
</feature>
<sequence>MQDALSRIPVAPPLIAQLRTFDKEGVEITAGEDLPYLTCTVSLLTEHGGDANLVMASPVPSASTPEREPSNAKGKKRASGRKSSGRHGTGRGADSRGASNQHPADAEAEASGQRGPGLSPSTASIPTRTLAGDRPAQGELYLDLDDQRRLFFIFPEVCVRLPGRFRLQIHLSRIPSSNGSDSPFANSMLTGAITDVITVVDRENFVAPGPTRLMRRLAEQGVVFTTSGIANDT</sequence>
<keyword evidence="3" id="KW-0804">Transcription</keyword>
<evidence type="ECO:0000313" key="7">
    <source>
        <dbReference type="EMBL" id="KAK0554497.1"/>
    </source>
</evidence>
<comment type="subcellular location">
    <subcellularLocation>
        <location evidence="1">Nucleus</location>
    </subcellularLocation>
</comment>
<accession>A0AAN6GU88</accession>
<evidence type="ECO:0000256" key="2">
    <source>
        <dbReference type="ARBA" id="ARBA00023015"/>
    </source>
</evidence>
<comment type="caution">
    <text evidence="7">The sequence shown here is derived from an EMBL/GenBank/DDBJ whole genome shotgun (WGS) entry which is preliminary data.</text>
</comment>
<dbReference type="AlphaFoldDB" id="A0AAN6GU88"/>
<reference evidence="7" key="1">
    <citation type="journal article" date="2023" name="PhytoFront">
        <title>Draft Genome Resources of Seven Strains of Tilletia horrida, Causal Agent of Kernel Smut of Rice.</title>
        <authorList>
            <person name="Khanal S."/>
            <person name="Antony Babu S."/>
            <person name="Zhou X.G."/>
        </authorList>
    </citation>
    <scope>NUCLEOTIDE SEQUENCE</scope>
    <source>
        <strain evidence="7">TX6</strain>
    </source>
</reference>
<dbReference type="InterPro" id="IPR038491">
    <property type="entry name" value="Velvet_dom_sf"/>
</dbReference>
<feature type="compositionally biased region" description="Basic residues" evidence="5">
    <location>
        <begin position="73"/>
        <end position="89"/>
    </location>
</feature>
<dbReference type="EMBL" id="JAPDMZ010000037">
    <property type="protein sequence ID" value="KAK0554497.1"/>
    <property type="molecule type" value="Genomic_DNA"/>
</dbReference>
<evidence type="ECO:0000256" key="1">
    <source>
        <dbReference type="ARBA" id="ARBA00004123"/>
    </source>
</evidence>
<dbReference type="PANTHER" id="PTHR33572">
    <property type="entry name" value="SPORE DEVELOPMENT REGULATOR VOSA"/>
    <property type="match status" value="1"/>
</dbReference>
<evidence type="ECO:0000259" key="6">
    <source>
        <dbReference type="PROSITE" id="PS51821"/>
    </source>
</evidence>
<dbReference type="InterPro" id="IPR021740">
    <property type="entry name" value="Velvet"/>
</dbReference>
<evidence type="ECO:0000256" key="5">
    <source>
        <dbReference type="SAM" id="MobiDB-lite"/>
    </source>
</evidence>
<dbReference type="InterPro" id="IPR037525">
    <property type="entry name" value="Velvet_dom"/>
</dbReference>
<evidence type="ECO:0000313" key="8">
    <source>
        <dbReference type="Proteomes" id="UP001176517"/>
    </source>
</evidence>
<keyword evidence="2" id="KW-0805">Transcription regulation</keyword>
<evidence type="ECO:0000256" key="4">
    <source>
        <dbReference type="ARBA" id="ARBA00023242"/>
    </source>
</evidence>
<feature type="domain" description="Velvet" evidence="6">
    <location>
        <begin position="1"/>
        <end position="227"/>
    </location>
</feature>
<dbReference type="Gene3D" id="2.60.40.3960">
    <property type="entry name" value="Velvet domain"/>
    <property type="match status" value="1"/>
</dbReference>
<evidence type="ECO:0000256" key="3">
    <source>
        <dbReference type="ARBA" id="ARBA00023163"/>
    </source>
</evidence>
<proteinExistence type="predicted"/>
<gene>
    <name evidence="7" type="ORF">OC846_002069</name>
</gene>
<dbReference type="Proteomes" id="UP001176517">
    <property type="component" value="Unassembled WGS sequence"/>
</dbReference>
<organism evidence="7 8">
    <name type="scientific">Tilletia horrida</name>
    <dbReference type="NCBI Taxonomy" id="155126"/>
    <lineage>
        <taxon>Eukaryota</taxon>
        <taxon>Fungi</taxon>
        <taxon>Dikarya</taxon>
        <taxon>Basidiomycota</taxon>
        <taxon>Ustilaginomycotina</taxon>
        <taxon>Exobasidiomycetes</taxon>
        <taxon>Tilletiales</taxon>
        <taxon>Tilletiaceae</taxon>
        <taxon>Tilletia</taxon>
    </lineage>
</organism>